<comment type="caution">
    <text evidence="4">The sequence shown here is derived from an EMBL/GenBank/DDBJ whole genome shotgun (WGS) entry which is preliminary data.</text>
</comment>
<feature type="compositionally biased region" description="Basic and acidic residues" evidence="2">
    <location>
        <begin position="140"/>
        <end position="161"/>
    </location>
</feature>
<dbReference type="GO" id="GO:0072659">
    <property type="term" value="P:protein localization to plasma membrane"/>
    <property type="evidence" value="ECO:0007669"/>
    <property type="project" value="TreeGrafter"/>
</dbReference>
<evidence type="ECO:0000256" key="1">
    <source>
        <dbReference type="ARBA" id="ARBA00022737"/>
    </source>
</evidence>
<dbReference type="EMBL" id="JABSTV010001250">
    <property type="protein sequence ID" value="KAH7957419.1"/>
    <property type="molecule type" value="Genomic_DNA"/>
</dbReference>
<reference evidence="4" key="2">
    <citation type="submission" date="2021-09" db="EMBL/GenBank/DDBJ databases">
        <authorList>
            <person name="Jia N."/>
            <person name="Wang J."/>
            <person name="Shi W."/>
            <person name="Du L."/>
            <person name="Sun Y."/>
            <person name="Zhan W."/>
            <person name="Jiang J."/>
            <person name="Wang Q."/>
            <person name="Zhang B."/>
            <person name="Ji P."/>
            <person name="Sakyi L.B."/>
            <person name="Cui X."/>
            <person name="Yuan T."/>
            <person name="Jiang B."/>
            <person name="Yang W."/>
            <person name="Lam T.T.-Y."/>
            <person name="Chang Q."/>
            <person name="Ding S."/>
            <person name="Wang X."/>
            <person name="Zhu J."/>
            <person name="Ruan X."/>
            <person name="Zhao L."/>
            <person name="Wei J."/>
            <person name="Que T."/>
            <person name="Du C."/>
            <person name="Cheng J."/>
            <person name="Dai P."/>
            <person name="Han X."/>
            <person name="Huang E."/>
            <person name="Gao Y."/>
            <person name="Liu J."/>
            <person name="Shao H."/>
            <person name="Ye R."/>
            <person name="Li L."/>
            <person name="Wei W."/>
            <person name="Wang X."/>
            <person name="Wang C."/>
            <person name="Huo Q."/>
            <person name="Li W."/>
            <person name="Guo W."/>
            <person name="Chen H."/>
            <person name="Chen S."/>
            <person name="Zhou L."/>
            <person name="Zhou L."/>
            <person name="Ni X."/>
            <person name="Tian J."/>
            <person name="Zhou Y."/>
            <person name="Sheng Y."/>
            <person name="Liu T."/>
            <person name="Pan Y."/>
            <person name="Xia L."/>
            <person name="Li J."/>
            <person name="Zhao F."/>
            <person name="Cao W."/>
        </authorList>
    </citation>
    <scope>NUCLEOTIDE SEQUENCE</scope>
    <source>
        <strain evidence="4">Rsan-2018</strain>
        <tissue evidence="4">Larvae</tissue>
    </source>
</reference>
<gene>
    <name evidence="4" type="ORF">HPB52_018741</name>
</gene>
<dbReference type="Pfam" id="PF00595">
    <property type="entry name" value="PDZ"/>
    <property type="match status" value="1"/>
</dbReference>
<dbReference type="GO" id="GO:0043495">
    <property type="term" value="F:protein-membrane adaptor activity"/>
    <property type="evidence" value="ECO:0007669"/>
    <property type="project" value="TreeGrafter"/>
</dbReference>
<keyword evidence="5" id="KW-1185">Reference proteome</keyword>
<dbReference type="Gene3D" id="2.30.42.10">
    <property type="match status" value="1"/>
</dbReference>
<dbReference type="VEuPathDB" id="VectorBase:RSAN_046295"/>
<protein>
    <recommendedName>
        <fullName evidence="3">PDZ domain-containing protein</fullName>
    </recommendedName>
</protein>
<evidence type="ECO:0000313" key="5">
    <source>
        <dbReference type="Proteomes" id="UP000821837"/>
    </source>
</evidence>
<feature type="domain" description="PDZ" evidence="3">
    <location>
        <begin position="1"/>
        <end position="94"/>
    </location>
</feature>
<dbReference type="CDD" id="cd06768">
    <property type="entry name" value="PDZ_NHERF-like"/>
    <property type="match status" value="1"/>
</dbReference>
<feature type="region of interest" description="Disordered" evidence="2">
    <location>
        <begin position="330"/>
        <end position="377"/>
    </location>
</feature>
<evidence type="ECO:0000313" key="4">
    <source>
        <dbReference type="EMBL" id="KAH7957419.1"/>
    </source>
</evidence>
<organism evidence="4 5">
    <name type="scientific">Rhipicephalus sanguineus</name>
    <name type="common">Brown dog tick</name>
    <name type="synonym">Ixodes sanguineus</name>
    <dbReference type="NCBI Taxonomy" id="34632"/>
    <lineage>
        <taxon>Eukaryota</taxon>
        <taxon>Metazoa</taxon>
        <taxon>Ecdysozoa</taxon>
        <taxon>Arthropoda</taxon>
        <taxon>Chelicerata</taxon>
        <taxon>Arachnida</taxon>
        <taxon>Acari</taxon>
        <taxon>Parasitiformes</taxon>
        <taxon>Ixodida</taxon>
        <taxon>Ixodoidea</taxon>
        <taxon>Ixodidae</taxon>
        <taxon>Rhipicephalinae</taxon>
        <taxon>Rhipicephalus</taxon>
        <taxon>Rhipicephalus</taxon>
    </lineage>
</organism>
<dbReference type="SMART" id="SM00228">
    <property type="entry name" value="PDZ"/>
    <property type="match status" value="1"/>
</dbReference>
<feature type="compositionally biased region" description="Basic and acidic residues" evidence="2">
    <location>
        <begin position="352"/>
        <end position="377"/>
    </location>
</feature>
<keyword evidence="1" id="KW-0677">Repeat</keyword>
<dbReference type="PANTHER" id="PTHR14191:SF28">
    <property type="entry name" value="GH04176P-RELATED"/>
    <property type="match status" value="1"/>
</dbReference>
<name>A0A9D4PYD0_RHISA</name>
<dbReference type="InterPro" id="IPR036034">
    <property type="entry name" value="PDZ_sf"/>
</dbReference>
<feature type="region of interest" description="Disordered" evidence="2">
    <location>
        <begin position="140"/>
        <end position="195"/>
    </location>
</feature>
<dbReference type="PANTHER" id="PTHR14191">
    <property type="entry name" value="PDZ DOMAIN CONTAINING PROTEIN"/>
    <property type="match status" value="1"/>
</dbReference>
<dbReference type="Proteomes" id="UP000821837">
    <property type="component" value="Unassembled WGS sequence"/>
</dbReference>
<sequence length="377" mass="41416">MALQELSGGLRLCHLSKWPNFEGYGFAVNADRHRNGQFVAHVDFGSPAHLGGLRKRDRIVEVNGESVEGASYRDVVNRIKLNPDKVALLVIDRETDEAFARQGRTPNSREDCVVECRTPLEQPQSYARASGFRSSVCHEDEAASLRDQQAKHQAAKSEPRHVSSKPFPSLYTIKESPSPPTEPYDNGSPPRSLTRSAADYFPAHDVCSAPNSTQFTPPESHIPTDYDSPHYSPPPTAKRTFSAPSSAGYASSQPCGPYCPAQRWLSTSFQAPYVPLETDLQQERTTTYAPGYSEFLSMYSGYASSAPLKSATETTSAGQTPTERHCAEDVKATHHNVVDVQSGLASRVVSTETKHRARSETNEPDDDKLLAETSDKN</sequence>
<dbReference type="InterPro" id="IPR051067">
    <property type="entry name" value="NHER"/>
</dbReference>
<evidence type="ECO:0000256" key="2">
    <source>
        <dbReference type="SAM" id="MobiDB-lite"/>
    </source>
</evidence>
<proteinExistence type="predicted"/>
<dbReference type="PROSITE" id="PS50106">
    <property type="entry name" value="PDZ"/>
    <property type="match status" value="1"/>
</dbReference>
<reference evidence="4" key="1">
    <citation type="journal article" date="2020" name="Cell">
        <title>Large-Scale Comparative Analyses of Tick Genomes Elucidate Their Genetic Diversity and Vector Capacities.</title>
        <authorList>
            <consortium name="Tick Genome and Microbiome Consortium (TIGMIC)"/>
            <person name="Jia N."/>
            <person name="Wang J."/>
            <person name="Shi W."/>
            <person name="Du L."/>
            <person name="Sun Y."/>
            <person name="Zhan W."/>
            <person name="Jiang J.F."/>
            <person name="Wang Q."/>
            <person name="Zhang B."/>
            <person name="Ji P."/>
            <person name="Bell-Sakyi L."/>
            <person name="Cui X.M."/>
            <person name="Yuan T.T."/>
            <person name="Jiang B.G."/>
            <person name="Yang W.F."/>
            <person name="Lam T.T."/>
            <person name="Chang Q.C."/>
            <person name="Ding S.J."/>
            <person name="Wang X.J."/>
            <person name="Zhu J.G."/>
            <person name="Ruan X.D."/>
            <person name="Zhao L."/>
            <person name="Wei J.T."/>
            <person name="Ye R.Z."/>
            <person name="Que T.C."/>
            <person name="Du C.H."/>
            <person name="Zhou Y.H."/>
            <person name="Cheng J.X."/>
            <person name="Dai P.F."/>
            <person name="Guo W.B."/>
            <person name="Han X.H."/>
            <person name="Huang E.J."/>
            <person name="Li L.F."/>
            <person name="Wei W."/>
            <person name="Gao Y.C."/>
            <person name="Liu J.Z."/>
            <person name="Shao H.Z."/>
            <person name="Wang X."/>
            <person name="Wang C.C."/>
            <person name="Yang T.C."/>
            <person name="Huo Q.B."/>
            <person name="Li W."/>
            <person name="Chen H.Y."/>
            <person name="Chen S.E."/>
            <person name="Zhou L.G."/>
            <person name="Ni X.B."/>
            <person name="Tian J.H."/>
            <person name="Sheng Y."/>
            <person name="Liu T."/>
            <person name="Pan Y.S."/>
            <person name="Xia L.Y."/>
            <person name="Li J."/>
            <person name="Zhao F."/>
            <person name="Cao W.C."/>
        </authorList>
    </citation>
    <scope>NUCLEOTIDE SEQUENCE</scope>
    <source>
        <strain evidence="4">Rsan-2018</strain>
    </source>
</reference>
<feature type="region of interest" description="Disordered" evidence="2">
    <location>
        <begin position="208"/>
        <end position="245"/>
    </location>
</feature>
<dbReference type="SUPFAM" id="SSF50156">
    <property type="entry name" value="PDZ domain-like"/>
    <property type="match status" value="1"/>
</dbReference>
<dbReference type="GO" id="GO:0016324">
    <property type="term" value="C:apical plasma membrane"/>
    <property type="evidence" value="ECO:0007669"/>
    <property type="project" value="TreeGrafter"/>
</dbReference>
<dbReference type="InterPro" id="IPR001478">
    <property type="entry name" value="PDZ"/>
</dbReference>
<accession>A0A9D4PYD0</accession>
<evidence type="ECO:0000259" key="3">
    <source>
        <dbReference type="PROSITE" id="PS50106"/>
    </source>
</evidence>
<dbReference type="AlphaFoldDB" id="A0A9D4PYD0"/>